<organism evidence="7 8">
    <name type="scientific">Capnocytophaga canis</name>
    <dbReference type="NCBI Taxonomy" id="1848903"/>
    <lineage>
        <taxon>Bacteria</taxon>
        <taxon>Pseudomonadati</taxon>
        <taxon>Bacteroidota</taxon>
        <taxon>Flavobacteriia</taxon>
        <taxon>Flavobacteriales</taxon>
        <taxon>Flavobacteriaceae</taxon>
        <taxon>Capnocytophaga</taxon>
    </lineage>
</organism>
<feature type="transmembrane region" description="Helical" evidence="6">
    <location>
        <begin position="146"/>
        <end position="169"/>
    </location>
</feature>
<evidence type="ECO:0000256" key="1">
    <source>
        <dbReference type="ARBA" id="ARBA00004141"/>
    </source>
</evidence>
<feature type="transmembrane region" description="Helical" evidence="6">
    <location>
        <begin position="398"/>
        <end position="419"/>
    </location>
</feature>
<gene>
    <name evidence="7" type="ORF">CCAND38_120011</name>
</gene>
<protein>
    <submittedName>
        <fullName evidence="7">Cell cycle protein, FtsW/RodA/SpoVE family</fullName>
    </submittedName>
</protein>
<comment type="subcellular location">
    <subcellularLocation>
        <location evidence="1">Membrane</location>
        <topology evidence="1">Multi-pass membrane protein</topology>
    </subcellularLocation>
</comment>
<feature type="transmembrane region" description="Helical" evidence="6">
    <location>
        <begin position="332"/>
        <end position="353"/>
    </location>
</feature>
<evidence type="ECO:0000256" key="4">
    <source>
        <dbReference type="ARBA" id="ARBA00022989"/>
    </source>
</evidence>
<dbReference type="NCBIfam" id="NF037961">
    <property type="entry name" value="RodA_shape"/>
    <property type="match status" value="1"/>
</dbReference>
<dbReference type="RefSeq" id="WP_042343195.1">
    <property type="nucleotide sequence ID" value="NZ_CDOI01000024.1"/>
</dbReference>
<dbReference type="GO" id="GO:0008360">
    <property type="term" value="P:regulation of cell shape"/>
    <property type="evidence" value="ECO:0007669"/>
    <property type="project" value="UniProtKB-KW"/>
</dbReference>
<accession>A0A0B7HW44</accession>
<feature type="transmembrane region" description="Helical" evidence="6">
    <location>
        <begin position="181"/>
        <end position="198"/>
    </location>
</feature>
<keyword evidence="4 6" id="KW-1133">Transmembrane helix</keyword>
<evidence type="ECO:0000256" key="2">
    <source>
        <dbReference type="ARBA" id="ARBA00022692"/>
    </source>
</evidence>
<keyword evidence="5 6" id="KW-0472">Membrane</keyword>
<dbReference type="GO" id="GO:0005886">
    <property type="term" value="C:plasma membrane"/>
    <property type="evidence" value="ECO:0007669"/>
    <property type="project" value="TreeGrafter"/>
</dbReference>
<feature type="transmembrane region" description="Helical" evidence="6">
    <location>
        <begin position="204"/>
        <end position="222"/>
    </location>
</feature>
<dbReference type="PANTHER" id="PTHR30474:SF1">
    <property type="entry name" value="PEPTIDOGLYCAN GLYCOSYLTRANSFERASE MRDB"/>
    <property type="match status" value="1"/>
</dbReference>
<dbReference type="PANTHER" id="PTHR30474">
    <property type="entry name" value="CELL CYCLE PROTEIN"/>
    <property type="match status" value="1"/>
</dbReference>
<evidence type="ECO:0000256" key="6">
    <source>
        <dbReference type="SAM" id="Phobius"/>
    </source>
</evidence>
<feature type="transmembrane region" description="Helical" evidence="6">
    <location>
        <begin position="234"/>
        <end position="252"/>
    </location>
</feature>
<evidence type="ECO:0000313" key="8">
    <source>
        <dbReference type="Proteomes" id="UP000045051"/>
    </source>
</evidence>
<reference evidence="7 8" key="1">
    <citation type="submission" date="2015-01" db="EMBL/GenBank/DDBJ databases">
        <authorList>
            <person name="Xiang T."/>
            <person name="Song Y."/>
            <person name="Huang L."/>
            <person name="Wang B."/>
            <person name="Wu P."/>
        </authorList>
    </citation>
    <scope>NUCLEOTIDE SEQUENCE [LARGE SCALE GENOMIC DNA]</scope>
    <source>
        <strain evidence="7 8">CcD38</strain>
    </source>
</reference>
<keyword evidence="2 6" id="KW-0812">Transmembrane</keyword>
<name>A0A0B7HW44_9FLAO</name>
<sequence length="429" mass="48918">MKQSLIKNLDWLSVFCYILLVSIGWIAIFSTTYNEAEVTSIFDLDQFYGKQTLFIGLGLLLIVFILAIDSKFYENFSFVFYLISLALLAGLFVLGKKTNGALSWYAIGSITVQPSEFAKVATALFFSKFLSDIHTNIQNFKDLFKAILILALPAILILLQPDVGSLLVFFSLTFVLFREGMHVALLFYMVLVAIVFIITLKFGVLFAVIICLLMIGFYGFWYKRRTNRIPFQNIFILLSVCLLTSFSTSIVFDSVLKQHHRNRLSLWLRMEQDPQKISEMRRDFGYNTYMSESAITSGGIFGKGFLEGTRTKGSFVPEQHTDYIFTTLGEEWGLVGTLTVIVIFTFLLLRLIILAERQRSKFSRIYGYCVASILFMHYCINIGMVIGLIPTIGIPLPFFSYGGSGLWAFTILLFIFLRLDANRVNDWIK</sequence>
<evidence type="ECO:0000313" key="7">
    <source>
        <dbReference type="EMBL" id="CEN43600.1"/>
    </source>
</evidence>
<dbReference type="InterPro" id="IPR001182">
    <property type="entry name" value="FtsW/RodA"/>
</dbReference>
<dbReference type="AlphaFoldDB" id="A0A0B7HW44"/>
<dbReference type="GO" id="GO:0051301">
    <property type="term" value="P:cell division"/>
    <property type="evidence" value="ECO:0007669"/>
    <property type="project" value="InterPro"/>
</dbReference>
<feature type="transmembrane region" description="Helical" evidence="6">
    <location>
        <begin position="12"/>
        <end position="31"/>
    </location>
</feature>
<dbReference type="GO" id="GO:0015648">
    <property type="term" value="F:lipid-linked peptidoglycan transporter activity"/>
    <property type="evidence" value="ECO:0007669"/>
    <property type="project" value="TreeGrafter"/>
</dbReference>
<dbReference type="GO" id="GO:0032153">
    <property type="term" value="C:cell division site"/>
    <property type="evidence" value="ECO:0007669"/>
    <property type="project" value="TreeGrafter"/>
</dbReference>
<dbReference type="Proteomes" id="UP000045051">
    <property type="component" value="Unassembled WGS sequence"/>
</dbReference>
<evidence type="ECO:0000256" key="3">
    <source>
        <dbReference type="ARBA" id="ARBA00022960"/>
    </source>
</evidence>
<dbReference type="EMBL" id="CDOI01000024">
    <property type="protein sequence ID" value="CEN43600.1"/>
    <property type="molecule type" value="Genomic_DNA"/>
</dbReference>
<dbReference type="Pfam" id="PF01098">
    <property type="entry name" value="FTSW_RODA_SPOVE"/>
    <property type="match status" value="2"/>
</dbReference>
<feature type="transmembrane region" description="Helical" evidence="6">
    <location>
        <begin position="75"/>
        <end position="95"/>
    </location>
</feature>
<keyword evidence="8" id="KW-1185">Reference proteome</keyword>
<evidence type="ECO:0000256" key="5">
    <source>
        <dbReference type="ARBA" id="ARBA00023136"/>
    </source>
</evidence>
<proteinExistence type="predicted"/>
<feature type="transmembrane region" description="Helical" evidence="6">
    <location>
        <begin position="365"/>
        <end position="392"/>
    </location>
</feature>
<keyword evidence="3" id="KW-0133">Cell shape</keyword>
<feature type="transmembrane region" description="Helical" evidence="6">
    <location>
        <begin position="51"/>
        <end position="68"/>
    </location>
</feature>